<comment type="cofactor">
    <cofactor evidence="7">
        <name>Mg(2+)</name>
        <dbReference type="ChEBI" id="CHEBI:18420"/>
    </cofactor>
</comment>
<evidence type="ECO:0000256" key="4">
    <source>
        <dbReference type="ARBA" id="ARBA00022722"/>
    </source>
</evidence>
<keyword evidence="9" id="KW-1185">Reference proteome</keyword>
<protein>
    <recommendedName>
        <fullName evidence="7">Endonuclease V</fullName>
        <ecNumber evidence="7">3.1.21.7</ecNumber>
    </recommendedName>
    <alternativeName>
        <fullName evidence="7">Deoxyinosine 3'endonuclease</fullName>
    </alternativeName>
    <alternativeName>
        <fullName evidence="7">Deoxyribonuclease V</fullName>
        <shortName evidence="7">DNase V</shortName>
    </alternativeName>
</protein>
<dbReference type="CDD" id="cd06559">
    <property type="entry name" value="Endonuclease_V"/>
    <property type="match status" value="1"/>
</dbReference>
<dbReference type="HOGENOM" id="CLU_047631_1_1_2"/>
<dbReference type="GeneID" id="13061315"/>
<dbReference type="GO" id="GO:0043737">
    <property type="term" value="F:deoxyribonuclease V activity"/>
    <property type="evidence" value="ECO:0007669"/>
    <property type="project" value="UniProtKB-UniRule"/>
</dbReference>
<keyword evidence="5 7" id="KW-0255">Endonuclease</keyword>
<dbReference type="GO" id="GO:0016891">
    <property type="term" value="F:RNA endonuclease activity producing 5'-phosphomonoesters, hydrolytic mechanism"/>
    <property type="evidence" value="ECO:0007669"/>
    <property type="project" value="TreeGrafter"/>
</dbReference>
<dbReference type="Proteomes" id="UP000006175">
    <property type="component" value="Chromosome"/>
</dbReference>
<dbReference type="GO" id="GO:0003727">
    <property type="term" value="F:single-stranded RNA binding"/>
    <property type="evidence" value="ECO:0007669"/>
    <property type="project" value="TreeGrafter"/>
</dbReference>
<dbReference type="PANTHER" id="PTHR28511:SF1">
    <property type="entry name" value="ENDONUCLEASE V"/>
    <property type="match status" value="1"/>
</dbReference>
<evidence type="ECO:0000313" key="8">
    <source>
        <dbReference type="EMBL" id="AFL66824.1"/>
    </source>
</evidence>
<evidence type="ECO:0000256" key="6">
    <source>
        <dbReference type="ARBA" id="ARBA00022801"/>
    </source>
</evidence>
<keyword evidence="6 7" id="KW-0378">Hydrolase</keyword>
<proteinExistence type="inferred from homology"/>
<keyword evidence="3 7" id="KW-0963">Cytoplasm</keyword>
<organism evidence="8 9">
    <name type="scientific">Desulfurococcus amylolyticus DSM 16532</name>
    <dbReference type="NCBI Taxonomy" id="768672"/>
    <lineage>
        <taxon>Archaea</taxon>
        <taxon>Thermoproteota</taxon>
        <taxon>Thermoprotei</taxon>
        <taxon>Desulfurococcales</taxon>
        <taxon>Desulfurococcaceae</taxon>
        <taxon>Desulfurococcus</taxon>
    </lineage>
</organism>
<keyword evidence="7" id="KW-0234">DNA repair</keyword>
<keyword evidence="4 7" id="KW-0540">Nuclease</keyword>
<feature type="binding site" evidence="7">
    <location>
        <position position="107"/>
    </location>
    <ligand>
        <name>Mg(2+)</name>
        <dbReference type="ChEBI" id="CHEBI:18420"/>
    </ligand>
</feature>
<evidence type="ECO:0000256" key="3">
    <source>
        <dbReference type="ARBA" id="ARBA00022490"/>
    </source>
</evidence>
<accession>I3XSA0</accession>
<sequence length="219" mass="24190">MGFDYQRAVMLQRILSERVLAELDSFPRIDPSRIRSVAGVDASYRGGVQVGSAVFMDYRAKMLLAYTCLASKPPIPYVPGLLAFREAPVYIKALHRLPAKPDIILVDGHGLSHPRAFGIATHIGLVLNTPSIGVAKKPLYGEVEEVNGRKLVRAHGRIVGEVVETSQGSEIYVSIGYLIRLEDAVEVVRHLMEPGLKLPLPIHLADNYSRSKCIKELRL</sequence>
<gene>
    <name evidence="7" type="primary">nfi</name>
    <name evidence="8" type="ORF">Desfe_0938</name>
</gene>
<evidence type="ECO:0000313" key="9">
    <source>
        <dbReference type="Proteomes" id="UP000006175"/>
    </source>
</evidence>
<reference evidence="8 9" key="1">
    <citation type="journal article" date="2012" name="J. Bacteriol.">
        <title>Complete Genome Sequence of Desulfurococcus fermentans, a Hyperthermophilic Cellulolytic Crenarchaeon Isolated from a Freshwater Hot Spring in Kamchatka, Russia.</title>
        <authorList>
            <person name="Susanti D."/>
            <person name="Johnson E.F."/>
            <person name="Rodriguez J.R."/>
            <person name="Anderson I."/>
            <person name="Perevalova A.A."/>
            <person name="Kyrpides N."/>
            <person name="Lucas S."/>
            <person name="Han J."/>
            <person name="Lapidus A."/>
            <person name="Cheng J.F."/>
            <person name="Goodwin L."/>
            <person name="Pitluck S."/>
            <person name="Mavrommatis K."/>
            <person name="Peters L."/>
            <person name="Land M.L."/>
            <person name="Hauser L."/>
            <person name="Gopalan V."/>
            <person name="Chan P.P."/>
            <person name="Lowe T.M."/>
            <person name="Atomi H."/>
            <person name="Bonch-Osmolovskaya E.A."/>
            <person name="Woyke T."/>
            <person name="Mukhopadhyay B."/>
        </authorList>
    </citation>
    <scope>NUCLEOTIDE SEQUENCE [LARGE SCALE GENOMIC DNA]</scope>
    <source>
        <strain evidence="8 9">DSM 16532</strain>
    </source>
</reference>
<dbReference type="eggNOG" id="arCOG00929">
    <property type="taxonomic scope" value="Archaea"/>
</dbReference>
<dbReference type="GO" id="GO:0005737">
    <property type="term" value="C:cytoplasm"/>
    <property type="evidence" value="ECO:0007669"/>
    <property type="project" value="UniProtKB-SubCell"/>
</dbReference>
<comment type="subcellular location">
    <subcellularLocation>
        <location evidence="2 7">Cytoplasm</location>
    </subcellularLocation>
</comment>
<dbReference type="HAMAP" id="MF_00801">
    <property type="entry name" value="Endonuclease_5"/>
    <property type="match status" value="1"/>
</dbReference>
<keyword evidence="7" id="KW-0460">Magnesium</keyword>
<dbReference type="EMBL" id="CP003321">
    <property type="protein sequence ID" value="AFL66824.1"/>
    <property type="molecule type" value="Genomic_DNA"/>
</dbReference>
<dbReference type="AlphaFoldDB" id="I3XSA0"/>
<dbReference type="GO" id="GO:0006281">
    <property type="term" value="P:DNA repair"/>
    <property type="evidence" value="ECO:0007669"/>
    <property type="project" value="UniProtKB-UniRule"/>
</dbReference>
<comment type="function">
    <text evidence="7">DNA repair enzyme involved in the repair of deaminated bases. Selectively cleaves double-stranded DNA at the second phosphodiester bond 3' to a deoxyinosine leaving behind the intact lesion on the nicked DNA.</text>
</comment>
<dbReference type="InterPro" id="IPR007581">
    <property type="entry name" value="Endonuclease-V"/>
</dbReference>
<keyword evidence="7" id="KW-0227">DNA damage</keyword>
<dbReference type="Pfam" id="PF04493">
    <property type="entry name" value="Endonuclease_5"/>
    <property type="match status" value="1"/>
</dbReference>
<evidence type="ECO:0000256" key="5">
    <source>
        <dbReference type="ARBA" id="ARBA00022759"/>
    </source>
</evidence>
<dbReference type="KEGG" id="dfd:Desfe_0938"/>
<dbReference type="GO" id="GO:0000287">
    <property type="term" value="F:magnesium ion binding"/>
    <property type="evidence" value="ECO:0007669"/>
    <property type="project" value="UniProtKB-UniRule"/>
</dbReference>
<dbReference type="PANTHER" id="PTHR28511">
    <property type="entry name" value="ENDONUCLEASE V"/>
    <property type="match status" value="1"/>
</dbReference>
<evidence type="ECO:0000256" key="7">
    <source>
        <dbReference type="HAMAP-Rule" id="MF_00801"/>
    </source>
</evidence>
<dbReference type="RefSeq" id="WP_014767724.1">
    <property type="nucleotide sequence ID" value="NC_018001.1"/>
</dbReference>
<feature type="binding site" evidence="7">
    <location>
        <position position="41"/>
    </location>
    <ligand>
        <name>Mg(2+)</name>
        <dbReference type="ChEBI" id="CHEBI:18420"/>
    </ligand>
</feature>
<evidence type="ECO:0000256" key="2">
    <source>
        <dbReference type="ARBA" id="ARBA00004496"/>
    </source>
</evidence>
<dbReference type="EC" id="3.1.21.7" evidence="7"/>
<keyword evidence="7" id="KW-0479">Metal-binding</keyword>
<evidence type="ECO:0000256" key="1">
    <source>
        <dbReference type="ARBA" id="ARBA00001835"/>
    </source>
</evidence>
<name>I3XSA0_DESAM</name>
<comment type="catalytic activity">
    <reaction evidence="1 7">
        <text>Endonucleolytic cleavage at apurinic or apyrimidinic sites to products with a 5'-phosphate.</text>
        <dbReference type="EC" id="3.1.21.7"/>
    </reaction>
</comment>
<feature type="site" description="Interaction with target DNA" evidence="7">
    <location>
        <position position="77"/>
    </location>
</feature>
<dbReference type="Gene3D" id="3.30.2170.10">
    <property type="entry name" value="archaeoglobus fulgidus dsm 4304 superfamily"/>
    <property type="match status" value="1"/>
</dbReference>
<comment type="similarity">
    <text evidence="7">Belongs to the endonuclease V family.</text>
</comment>
<dbReference type="OrthoDB" id="7885at2157"/>